<reference evidence="2 3" key="1">
    <citation type="submission" date="2020-02" db="EMBL/GenBank/DDBJ databases">
        <authorList>
            <person name="Hogendoorn C."/>
        </authorList>
    </citation>
    <scope>NUCLEOTIDE SEQUENCE [LARGE SCALE GENOMIC DNA]</scope>
    <source>
        <strain evidence="2">METHB21</strain>
    </source>
</reference>
<comment type="caution">
    <text evidence="2">The sequence shown here is derived from an EMBL/GenBank/DDBJ whole genome shotgun (WGS) entry which is preliminary data.</text>
</comment>
<feature type="transmembrane region" description="Helical" evidence="1">
    <location>
        <begin position="41"/>
        <end position="58"/>
    </location>
</feature>
<dbReference type="AlphaFoldDB" id="A0A8S0XT67"/>
<gene>
    <name evidence="2" type="ORF">METHB2_40052</name>
</gene>
<keyword evidence="1" id="KW-0472">Membrane</keyword>
<keyword evidence="1" id="KW-1133">Transmembrane helix</keyword>
<keyword evidence="3" id="KW-1185">Reference proteome</keyword>
<organism evidence="2 3">
    <name type="scientific">Candidatus Methylobacter favarea</name>
    <dbReference type="NCBI Taxonomy" id="2707345"/>
    <lineage>
        <taxon>Bacteria</taxon>
        <taxon>Pseudomonadati</taxon>
        <taxon>Pseudomonadota</taxon>
        <taxon>Gammaproteobacteria</taxon>
        <taxon>Methylococcales</taxon>
        <taxon>Methylococcaceae</taxon>
        <taxon>Methylobacter</taxon>
    </lineage>
</organism>
<dbReference type="EMBL" id="CADCXN010000069">
    <property type="protein sequence ID" value="CAA9891352.1"/>
    <property type="molecule type" value="Genomic_DNA"/>
</dbReference>
<accession>A0A8S0XT67</accession>
<evidence type="ECO:0000256" key="1">
    <source>
        <dbReference type="SAM" id="Phobius"/>
    </source>
</evidence>
<sequence>MFIYKDWLIREEMDLNTYFTKVMNRQDGISAAIGDIDLKNYLAIIFQLGIVALLLRQLHIESAAFLRLAILVFGGFAHTAIAFALNP</sequence>
<proteinExistence type="predicted"/>
<evidence type="ECO:0000313" key="3">
    <source>
        <dbReference type="Proteomes" id="UP000494216"/>
    </source>
</evidence>
<keyword evidence="1" id="KW-0812">Transmembrane</keyword>
<dbReference type="Proteomes" id="UP000494216">
    <property type="component" value="Unassembled WGS sequence"/>
</dbReference>
<evidence type="ECO:0000313" key="2">
    <source>
        <dbReference type="EMBL" id="CAA9891352.1"/>
    </source>
</evidence>
<name>A0A8S0XT67_9GAMM</name>
<protein>
    <submittedName>
        <fullName evidence="2">Uncharacterized protein</fullName>
    </submittedName>
</protein>
<feature type="transmembrane region" description="Helical" evidence="1">
    <location>
        <begin position="65"/>
        <end position="85"/>
    </location>
</feature>